<dbReference type="Proteomes" id="UP000054007">
    <property type="component" value="Unassembled WGS sequence"/>
</dbReference>
<feature type="compositionally biased region" description="Basic and acidic residues" evidence="7">
    <location>
        <begin position="390"/>
        <end position="400"/>
    </location>
</feature>
<organism evidence="8 9">
    <name type="scientific">Cylindrobasidium torrendii FP15055 ss-10</name>
    <dbReference type="NCBI Taxonomy" id="1314674"/>
    <lineage>
        <taxon>Eukaryota</taxon>
        <taxon>Fungi</taxon>
        <taxon>Dikarya</taxon>
        <taxon>Basidiomycota</taxon>
        <taxon>Agaricomycotina</taxon>
        <taxon>Agaricomycetes</taxon>
        <taxon>Agaricomycetidae</taxon>
        <taxon>Agaricales</taxon>
        <taxon>Marasmiineae</taxon>
        <taxon>Physalacriaceae</taxon>
        <taxon>Cylindrobasidium</taxon>
    </lineage>
</organism>
<dbReference type="GO" id="GO:0005674">
    <property type="term" value="C:transcription factor TFIIF complex"/>
    <property type="evidence" value="ECO:0007669"/>
    <property type="project" value="TreeGrafter"/>
</dbReference>
<feature type="compositionally biased region" description="Low complexity" evidence="7">
    <location>
        <begin position="20"/>
        <end position="38"/>
    </location>
</feature>
<evidence type="ECO:0000256" key="4">
    <source>
        <dbReference type="ARBA" id="ARBA00023125"/>
    </source>
</evidence>
<evidence type="ECO:0000256" key="3">
    <source>
        <dbReference type="ARBA" id="ARBA00023015"/>
    </source>
</evidence>
<evidence type="ECO:0000313" key="9">
    <source>
        <dbReference type="Proteomes" id="UP000054007"/>
    </source>
</evidence>
<keyword evidence="5" id="KW-0804">Transcription</keyword>
<gene>
    <name evidence="8" type="ORF">CYLTODRAFT_345903</name>
</gene>
<sequence>MAPKKDPKSFLFHTKKKKQPSQAPSPSASNGQSSQRKSMPPPPSRPSSATQAEDDDGLDIPPGGFAEYKVLSSALNGWKYDVMKFDSRKPVDIFNWQPPIKLNRKDIRRDDGPQQVGPLTPMIGLDGKPVIGPGGTIVMMDINGRPVNPAADTKKDAPPGKRKFQKKTRQVFLLPEATKQLRKEERYPWVMEDASGQETWLAQLDDASKAETRGFFMPAANDVFKFVPAHRWYKFQKKLNHQQASDTQAMEAAYTRNSKRDPSTWFQKNLGRAPSAATQAMLKGEADDFDFGGNSMVVRTAGPSQAARPLRKVDKGLFGDEDDDGRPLKREDGQEGDYDEIVYDEDFADDDDQMHEDGNEEEKKDLDDRLKREYKQANKTQEGYIDADMEVDKPKMTKTERRMKRLLRAREGNDAYDSDDSQNMDDESSDEEEEAPPPKPPTPEKEKEEAPVASGSQPTTAVQPSSAGGPMVLDTDVRATSPTSPNLGGHSLLAKRATSPKPGGAPKIKLNGSGSRPGSPAHSPPGSRATSPTGSPSPAGVNGKKRKAEDDSTANPAANGERKRKRKAVVTGAPVEITEKILVDWIRERPEATTKECIGYFTPWLQDPATKKNFTKLVAGVAVLKGGSLTLREKYRNTASAAPSPAA</sequence>
<feature type="region of interest" description="Disordered" evidence="7">
    <location>
        <begin position="104"/>
        <end position="127"/>
    </location>
</feature>
<evidence type="ECO:0000256" key="2">
    <source>
        <dbReference type="ARBA" id="ARBA00005249"/>
    </source>
</evidence>
<comment type="similarity">
    <text evidence="2">Belongs to the TFIIF alpha subunit family.</text>
</comment>
<dbReference type="OrthoDB" id="76676at2759"/>
<dbReference type="GO" id="GO:0003677">
    <property type="term" value="F:DNA binding"/>
    <property type="evidence" value="ECO:0007669"/>
    <property type="project" value="UniProtKB-KW"/>
</dbReference>
<dbReference type="InterPro" id="IPR011039">
    <property type="entry name" value="TFIIF_interaction"/>
</dbReference>
<dbReference type="EMBL" id="KN880454">
    <property type="protein sequence ID" value="KIY71453.1"/>
    <property type="molecule type" value="Genomic_DNA"/>
</dbReference>
<evidence type="ECO:0000256" key="7">
    <source>
        <dbReference type="SAM" id="MobiDB-lite"/>
    </source>
</evidence>
<dbReference type="PANTHER" id="PTHR13011:SF0">
    <property type="entry name" value="GENERAL TRANSCRIPTION FACTOR IIF SUBUNIT 1"/>
    <property type="match status" value="1"/>
</dbReference>
<comment type="subcellular location">
    <subcellularLocation>
        <location evidence="1">Nucleus</location>
    </subcellularLocation>
</comment>
<proteinExistence type="inferred from homology"/>
<reference evidence="8 9" key="1">
    <citation type="journal article" date="2015" name="Fungal Genet. Biol.">
        <title>Evolution of novel wood decay mechanisms in Agaricales revealed by the genome sequences of Fistulina hepatica and Cylindrobasidium torrendii.</title>
        <authorList>
            <person name="Floudas D."/>
            <person name="Held B.W."/>
            <person name="Riley R."/>
            <person name="Nagy L.G."/>
            <person name="Koehler G."/>
            <person name="Ransdell A.S."/>
            <person name="Younus H."/>
            <person name="Chow J."/>
            <person name="Chiniquy J."/>
            <person name="Lipzen A."/>
            <person name="Tritt A."/>
            <person name="Sun H."/>
            <person name="Haridas S."/>
            <person name="LaButti K."/>
            <person name="Ohm R.A."/>
            <person name="Kues U."/>
            <person name="Blanchette R.A."/>
            <person name="Grigoriev I.V."/>
            <person name="Minto R.E."/>
            <person name="Hibbett D.S."/>
        </authorList>
    </citation>
    <scope>NUCLEOTIDE SEQUENCE [LARGE SCALE GENOMIC DNA]</scope>
    <source>
        <strain evidence="8 9">FP15055 ss-10</strain>
    </source>
</reference>
<evidence type="ECO:0000256" key="6">
    <source>
        <dbReference type="ARBA" id="ARBA00023242"/>
    </source>
</evidence>
<feature type="compositionally biased region" description="Acidic residues" evidence="7">
    <location>
        <begin position="414"/>
        <end position="435"/>
    </location>
</feature>
<dbReference type="SUPFAM" id="SSF50916">
    <property type="entry name" value="Rap30/74 interaction domains"/>
    <property type="match status" value="1"/>
</dbReference>
<feature type="compositionally biased region" description="Acidic residues" evidence="7">
    <location>
        <begin position="334"/>
        <end position="354"/>
    </location>
</feature>
<feature type="region of interest" description="Disordered" evidence="7">
    <location>
        <begin position="300"/>
        <end position="570"/>
    </location>
</feature>
<dbReference type="GO" id="GO:0032968">
    <property type="term" value="P:positive regulation of transcription elongation by RNA polymerase II"/>
    <property type="evidence" value="ECO:0007669"/>
    <property type="project" value="InterPro"/>
</dbReference>
<dbReference type="InterPro" id="IPR008851">
    <property type="entry name" value="TFIIF-alpha"/>
</dbReference>
<keyword evidence="6" id="KW-0539">Nucleus</keyword>
<keyword evidence="3" id="KW-0805">Transcription regulation</keyword>
<feature type="region of interest" description="Disordered" evidence="7">
    <location>
        <begin position="1"/>
        <end position="61"/>
    </location>
</feature>
<evidence type="ECO:0000256" key="1">
    <source>
        <dbReference type="ARBA" id="ARBA00004123"/>
    </source>
</evidence>
<feature type="compositionally biased region" description="Polar residues" evidence="7">
    <location>
        <begin position="455"/>
        <end position="466"/>
    </location>
</feature>
<dbReference type="PANTHER" id="PTHR13011">
    <property type="entry name" value="TFIIF-ALPHA"/>
    <property type="match status" value="1"/>
</dbReference>
<accession>A0A0D7BLM2</accession>
<dbReference type="GO" id="GO:0016251">
    <property type="term" value="F:RNA polymerase II general transcription initiation factor activity"/>
    <property type="evidence" value="ECO:0007669"/>
    <property type="project" value="TreeGrafter"/>
</dbReference>
<keyword evidence="9" id="KW-1185">Reference proteome</keyword>
<dbReference type="GO" id="GO:0001096">
    <property type="term" value="F:TFIIF-class transcription factor complex binding"/>
    <property type="evidence" value="ECO:0007669"/>
    <property type="project" value="TreeGrafter"/>
</dbReference>
<name>A0A0D7BLM2_9AGAR</name>
<evidence type="ECO:0000313" key="8">
    <source>
        <dbReference type="EMBL" id="KIY71453.1"/>
    </source>
</evidence>
<keyword evidence="4" id="KW-0238">DNA-binding</keyword>
<dbReference type="AlphaFoldDB" id="A0A0D7BLM2"/>
<dbReference type="GO" id="GO:0006367">
    <property type="term" value="P:transcription initiation at RNA polymerase II promoter"/>
    <property type="evidence" value="ECO:0007669"/>
    <property type="project" value="InterPro"/>
</dbReference>
<dbReference type="STRING" id="1314674.A0A0D7BLM2"/>
<feature type="compositionally biased region" description="Basic and acidic residues" evidence="7">
    <location>
        <begin position="355"/>
        <end position="376"/>
    </location>
</feature>
<protein>
    <submittedName>
        <fullName evidence="8">Rap30/74 interaction domain-containing protein</fullName>
    </submittedName>
</protein>
<evidence type="ECO:0000256" key="5">
    <source>
        <dbReference type="ARBA" id="ARBA00023163"/>
    </source>
</evidence>